<evidence type="ECO:0000256" key="6">
    <source>
        <dbReference type="ARBA" id="ARBA00022989"/>
    </source>
</evidence>
<accession>G3VBD5</accession>
<feature type="transmembrane region" description="Helical" evidence="10">
    <location>
        <begin position="208"/>
        <end position="226"/>
    </location>
</feature>
<dbReference type="AlphaFoldDB" id="G3VBD5"/>
<feature type="domain" description="G-protein coupled receptors family 1 profile" evidence="11">
    <location>
        <begin position="6"/>
        <end position="255"/>
    </location>
</feature>
<evidence type="ECO:0000256" key="7">
    <source>
        <dbReference type="ARBA" id="ARBA00023136"/>
    </source>
</evidence>
<dbReference type="eggNOG" id="ENOG502RTYN">
    <property type="taxonomic scope" value="Eukaryota"/>
</dbReference>
<dbReference type="CDD" id="cd15421">
    <property type="entry name" value="7tmA_OR2T-like"/>
    <property type="match status" value="1"/>
</dbReference>
<keyword evidence="6 10" id="KW-1133">Transmembrane helix</keyword>
<dbReference type="Pfam" id="PF13853">
    <property type="entry name" value="7tm_4"/>
    <property type="match status" value="1"/>
</dbReference>
<dbReference type="GO" id="GO:0004930">
    <property type="term" value="F:G protein-coupled receptor activity"/>
    <property type="evidence" value="ECO:0007669"/>
    <property type="project" value="UniProtKB-KW"/>
</dbReference>
<keyword evidence="7 10" id="KW-0472">Membrane</keyword>
<dbReference type="SUPFAM" id="SSF81321">
    <property type="entry name" value="Family A G protein-coupled receptor-like"/>
    <property type="match status" value="1"/>
</dbReference>
<protein>
    <recommendedName>
        <fullName evidence="10">Olfactory receptor</fullName>
    </recommendedName>
</protein>
<feature type="transmembrane region" description="Helical" evidence="10">
    <location>
        <begin position="105"/>
        <end position="123"/>
    </location>
</feature>
<comment type="subcellular location">
    <subcellularLocation>
        <location evidence="1 10">Cell membrane</location>
        <topology evidence="1 10">Multi-pass membrane protein</topology>
    </subcellularLocation>
</comment>
<dbReference type="Proteomes" id="UP000007648">
    <property type="component" value="Unassembled WGS sequence"/>
</dbReference>
<dbReference type="FunCoup" id="G3VBD5">
    <property type="interactions" value="93"/>
</dbReference>
<dbReference type="PRINTS" id="PR00245">
    <property type="entry name" value="OLFACTORYR"/>
</dbReference>
<dbReference type="InterPro" id="IPR000276">
    <property type="entry name" value="GPCR_Rhodpsn"/>
</dbReference>
<organism evidence="12 13">
    <name type="scientific">Sarcophilus harrisii</name>
    <name type="common">Tasmanian devil</name>
    <name type="synonym">Sarcophilus laniarius</name>
    <dbReference type="NCBI Taxonomy" id="9305"/>
    <lineage>
        <taxon>Eukaryota</taxon>
        <taxon>Metazoa</taxon>
        <taxon>Chordata</taxon>
        <taxon>Craniata</taxon>
        <taxon>Vertebrata</taxon>
        <taxon>Euteleostomi</taxon>
        <taxon>Mammalia</taxon>
        <taxon>Metatheria</taxon>
        <taxon>Dasyuromorphia</taxon>
        <taxon>Dasyuridae</taxon>
        <taxon>Sarcophilus</taxon>
    </lineage>
</organism>
<evidence type="ECO:0000256" key="1">
    <source>
        <dbReference type="ARBA" id="ARBA00004651"/>
    </source>
</evidence>
<dbReference type="FunFam" id="1.20.1070.10:FF:000008">
    <property type="entry name" value="Olfactory receptor"/>
    <property type="match status" value="1"/>
</dbReference>
<dbReference type="GO" id="GO:0004984">
    <property type="term" value="F:olfactory receptor activity"/>
    <property type="evidence" value="ECO:0007669"/>
    <property type="project" value="InterPro"/>
</dbReference>
<sequence>MVAITGNTVLILLIHFEIRLHTPMYFLLSHLSFIDILNICSIVPKMASNFTSGRKSISFAGCGVQIFFSLIFLSSECLLLSAMSYDRYVAICRPLHYPILMNHQISVLLAAGCWLVGTINSTIHTTYVLNLPFCGTRAIDHFFCEVPAMLKLSCIDTSHYEGGINVSGVVFLLLPFSIILASYYQILRTVLHIKSMEAQKKAFSTCSSHLAVVIMYYGPGIFTYMRPRSYHTPGQDKILAILYTILTPMLNPIIYSLRNKDVLCALKKVSGKLLVHRN</sequence>
<evidence type="ECO:0000313" key="13">
    <source>
        <dbReference type="Proteomes" id="UP000007648"/>
    </source>
</evidence>
<dbReference type="PROSITE" id="PS50262">
    <property type="entry name" value="G_PROTEIN_RECEP_F1_2"/>
    <property type="match status" value="1"/>
</dbReference>
<dbReference type="PANTHER" id="PTHR26453">
    <property type="entry name" value="OLFACTORY RECEPTOR"/>
    <property type="match status" value="1"/>
</dbReference>
<keyword evidence="4 9" id="KW-0812">Transmembrane</keyword>
<gene>
    <name evidence="12" type="primary">LOC100924922</name>
</gene>
<feature type="transmembrane region" description="Helical" evidence="10">
    <location>
        <begin position="238"/>
        <end position="257"/>
    </location>
</feature>
<dbReference type="HOGENOM" id="CLU_012526_3_0_1"/>
<proteinExistence type="inferred from homology"/>
<reference evidence="12" key="3">
    <citation type="submission" date="2025-09" db="UniProtKB">
        <authorList>
            <consortium name="Ensembl"/>
        </authorList>
    </citation>
    <scope>IDENTIFICATION</scope>
</reference>
<evidence type="ECO:0000256" key="5">
    <source>
        <dbReference type="ARBA" id="ARBA00022725"/>
    </source>
</evidence>
<dbReference type="GO" id="GO:0005886">
    <property type="term" value="C:plasma membrane"/>
    <property type="evidence" value="ECO:0007669"/>
    <property type="project" value="UniProtKB-SubCell"/>
</dbReference>
<evidence type="ECO:0000313" key="12">
    <source>
        <dbReference type="Ensembl" id="ENSSHAP00000000489.2"/>
    </source>
</evidence>
<keyword evidence="3 10" id="KW-0716">Sensory transduction</keyword>
<keyword evidence="9" id="KW-0675">Receptor</keyword>
<keyword evidence="5 10" id="KW-0552">Olfaction</keyword>
<keyword evidence="13" id="KW-1185">Reference proteome</keyword>
<name>G3VBD5_SARHA</name>
<dbReference type="InterPro" id="IPR000725">
    <property type="entry name" value="Olfact_rcpt"/>
</dbReference>
<keyword evidence="8 9" id="KW-0807">Transducer</keyword>
<dbReference type="PROSITE" id="PS00237">
    <property type="entry name" value="G_PROTEIN_RECEP_F1_1"/>
    <property type="match status" value="1"/>
</dbReference>
<keyword evidence="9" id="KW-0297">G-protein coupled receptor</keyword>
<dbReference type="InParanoid" id="G3VBD5"/>
<comment type="similarity">
    <text evidence="9">Belongs to the G-protein coupled receptor 1 family.</text>
</comment>
<dbReference type="Gene3D" id="1.20.1070.10">
    <property type="entry name" value="Rhodopsin 7-helix transmembrane proteins"/>
    <property type="match status" value="1"/>
</dbReference>
<dbReference type="STRING" id="9305.ENSSHAP00000000489"/>
<evidence type="ECO:0000256" key="4">
    <source>
        <dbReference type="ARBA" id="ARBA00022692"/>
    </source>
</evidence>
<feature type="transmembrane region" description="Helical" evidence="10">
    <location>
        <begin position="166"/>
        <end position="187"/>
    </location>
</feature>
<evidence type="ECO:0000256" key="9">
    <source>
        <dbReference type="RuleBase" id="RU000688"/>
    </source>
</evidence>
<evidence type="ECO:0000256" key="8">
    <source>
        <dbReference type="ARBA" id="ARBA00023224"/>
    </source>
</evidence>
<evidence type="ECO:0000256" key="3">
    <source>
        <dbReference type="ARBA" id="ARBA00022606"/>
    </source>
</evidence>
<dbReference type="GeneTree" id="ENSGT01150000286923"/>
<evidence type="ECO:0000256" key="2">
    <source>
        <dbReference type="ARBA" id="ARBA00022475"/>
    </source>
</evidence>
<dbReference type="PRINTS" id="PR00237">
    <property type="entry name" value="GPCRRHODOPSN"/>
</dbReference>
<evidence type="ECO:0000256" key="10">
    <source>
        <dbReference type="RuleBase" id="RU363047"/>
    </source>
</evidence>
<reference evidence="12" key="2">
    <citation type="submission" date="2025-08" db="UniProtKB">
        <authorList>
            <consortium name="Ensembl"/>
        </authorList>
    </citation>
    <scope>IDENTIFICATION</scope>
</reference>
<keyword evidence="2 10" id="KW-1003">Cell membrane</keyword>
<feature type="transmembrane region" description="Helical" evidence="10">
    <location>
        <begin position="24"/>
        <end position="44"/>
    </location>
</feature>
<reference evidence="12 13" key="1">
    <citation type="journal article" date="2011" name="Proc. Natl. Acad. Sci. U.S.A.">
        <title>Genetic diversity and population structure of the endangered marsupial Sarcophilus harrisii (Tasmanian devil).</title>
        <authorList>
            <person name="Miller W."/>
            <person name="Hayes V.M."/>
            <person name="Ratan A."/>
            <person name="Petersen D.C."/>
            <person name="Wittekindt N.E."/>
            <person name="Miller J."/>
            <person name="Walenz B."/>
            <person name="Knight J."/>
            <person name="Qi J."/>
            <person name="Zhao F."/>
            <person name="Wang Q."/>
            <person name="Bedoya-Reina O.C."/>
            <person name="Katiyar N."/>
            <person name="Tomsho L.P."/>
            <person name="Kasson L.M."/>
            <person name="Hardie R.A."/>
            <person name="Woodbridge P."/>
            <person name="Tindall E.A."/>
            <person name="Bertelsen M.F."/>
            <person name="Dixon D."/>
            <person name="Pyecroft S."/>
            <person name="Helgen K.M."/>
            <person name="Lesk A.M."/>
            <person name="Pringle T.H."/>
            <person name="Patterson N."/>
            <person name="Zhang Y."/>
            <person name="Kreiss A."/>
            <person name="Woods G.M."/>
            <person name="Jones M.E."/>
            <person name="Schuster S.C."/>
        </authorList>
    </citation>
    <scope>NUCLEOTIDE SEQUENCE [LARGE SCALE GENOMIC DNA]</scope>
</reference>
<dbReference type="InterPro" id="IPR017452">
    <property type="entry name" value="GPCR_Rhodpsn_7TM"/>
</dbReference>
<dbReference type="Ensembl" id="ENSSHAT00000000496.2">
    <property type="protein sequence ID" value="ENSSHAP00000000489.2"/>
    <property type="gene ID" value="ENSSHAG00000025981.1"/>
</dbReference>
<feature type="transmembrane region" description="Helical" evidence="10">
    <location>
        <begin position="64"/>
        <end position="85"/>
    </location>
</feature>
<evidence type="ECO:0000259" key="11">
    <source>
        <dbReference type="PROSITE" id="PS50262"/>
    </source>
</evidence>